<organism evidence="2 3">
    <name type="scientific">Ensete ventricosum</name>
    <name type="common">Abyssinian banana</name>
    <name type="synonym">Musa ensete</name>
    <dbReference type="NCBI Taxonomy" id="4639"/>
    <lineage>
        <taxon>Eukaryota</taxon>
        <taxon>Viridiplantae</taxon>
        <taxon>Streptophyta</taxon>
        <taxon>Embryophyta</taxon>
        <taxon>Tracheophyta</taxon>
        <taxon>Spermatophyta</taxon>
        <taxon>Magnoliopsida</taxon>
        <taxon>Liliopsida</taxon>
        <taxon>Zingiberales</taxon>
        <taxon>Musaceae</taxon>
        <taxon>Ensete</taxon>
    </lineage>
</organism>
<evidence type="ECO:0000313" key="2">
    <source>
        <dbReference type="EMBL" id="RRT62459.1"/>
    </source>
</evidence>
<comment type="caution">
    <text evidence="2">The sequence shown here is derived from an EMBL/GenBank/DDBJ whole genome shotgun (WGS) entry which is preliminary data.</text>
</comment>
<dbReference type="Proteomes" id="UP000287651">
    <property type="component" value="Unassembled WGS sequence"/>
</dbReference>
<accession>A0A426ZER9</accession>
<evidence type="ECO:0000256" key="1">
    <source>
        <dbReference type="SAM" id="SignalP"/>
    </source>
</evidence>
<dbReference type="EMBL" id="AMZH03006976">
    <property type="protein sequence ID" value="RRT62459.1"/>
    <property type="molecule type" value="Genomic_DNA"/>
</dbReference>
<proteinExistence type="predicted"/>
<feature type="chain" id="PRO_5019168068" description="Phytocyanin domain-containing protein" evidence="1">
    <location>
        <begin position="28"/>
        <end position="106"/>
    </location>
</feature>
<evidence type="ECO:0008006" key="4">
    <source>
        <dbReference type="Google" id="ProtNLM"/>
    </source>
</evidence>
<evidence type="ECO:0000313" key="3">
    <source>
        <dbReference type="Proteomes" id="UP000287651"/>
    </source>
</evidence>
<sequence length="106" mass="11571">MAASSKSLSPFCVALLLLASILGSLEKQETLLVGGSDNAWRVTPNTTDSLNQWAEKNRFRVTRDAAYPGCNRSSPVAEHKDGATVVRLQPPGSILLHRGKDGRRRR</sequence>
<protein>
    <recommendedName>
        <fullName evidence="4">Phytocyanin domain-containing protein</fullName>
    </recommendedName>
</protein>
<dbReference type="InterPro" id="IPR008972">
    <property type="entry name" value="Cupredoxin"/>
</dbReference>
<dbReference type="AlphaFoldDB" id="A0A426ZER9"/>
<gene>
    <name evidence="2" type="ORF">B296_00038166</name>
</gene>
<name>A0A426ZER9_ENSVE</name>
<feature type="signal peptide" evidence="1">
    <location>
        <begin position="1"/>
        <end position="27"/>
    </location>
</feature>
<keyword evidence="1" id="KW-0732">Signal</keyword>
<dbReference type="SUPFAM" id="SSF49503">
    <property type="entry name" value="Cupredoxins"/>
    <property type="match status" value="1"/>
</dbReference>
<reference evidence="2 3" key="1">
    <citation type="journal article" date="2014" name="Agronomy (Basel)">
        <title>A Draft Genome Sequence for Ensete ventricosum, the Drought-Tolerant Tree Against Hunger.</title>
        <authorList>
            <person name="Harrison J."/>
            <person name="Moore K.A."/>
            <person name="Paszkiewicz K."/>
            <person name="Jones T."/>
            <person name="Grant M."/>
            <person name="Ambacheew D."/>
            <person name="Muzemil S."/>
            <person name="Studholme D.J."/>
        </authorList>
    </citation>
    <scope>NUCLEOTIDE SEQUENCE [LARGE SCALE GENOMIC DNA]</scope>
</reference>